<reference evidence="6 7" key="1">
    <citation type="submission" date="2023-05" db="EMBL/GenBank/DDBJ databases">
        <authorList>
            <person name="Guo Y."/>
        </authorList>
    </citation>
    <scope>NUCLEOTIDE SEQUENCE [LARGE SCALE GENOMIC DNA]</scope>
    <source>
        <strain evidence="6 7">GR2756</strain>
    </source>
</reference>
<evidence type="ECO:0000256" key="2">
    <source>
        <dbReference type="ARBA" id="ARBA00023125"/>
    </source>
</evidence>
<dbReference type="InterPro" id="IPR053142">
    <property type="entry name" value="PchR_regulatory_protein"/>
</dbReference>
<dbReference type="Pfam" id="PF12833">
    <property type="entry name" value="HTH_18"/>
    <property type="match status" value="1"/>
</dbReference>
<dbReference type="PANTHER" id="PTHR47893:SF1">
    <property type="entry name" value="REGULATORY PROTEIN PCHR"/>
    <property type="match status" value="1"/>
</dbReference>
<feature type="compositionally biased region" description="Polar residues" evidence="4">
    <location>
        <begin position="1"/>
        <end position="13"/>
    </location>
</feature>
<dbReference type="Gene3D" id="1.10.10.60">
    <property type="entry name" value="Homeodomain-like"/>
    <property type="match status" value="2"/>
</dbReference>
<dbReference type="SUPFAM" id="SSF46689">
    <property type="entry name" value="Homeodomain-like"/>
    <property type="match status" value="2"/>
</dbReference>
<keyword evidence="1" id="KW-0805">Transcription regulation</keyword>
<keyword evidence="2" id="KW-0238">DNA-binding</keyword>
<name>A0ABU3QB43_9SPHN</name>
<feature type="domain" description="HTH araC/xylS-type" evidence="5">
    <location>
        <begin position="261"/>
        <end position="359"/>
    </location>
</feature>
<protein>
    <submittedName>
        <fullName evidence="6">AraC family transcriptional regulator</fullName>
    </submittedName>
</protein>
<dbReference type="InterPro" id="IPR018060">
    <property type="entry name" value="HTH_AraC"/>
</dbReference>
<comment type="caution">
    <text evidence="6">The sequence shown here is derived from an EMBL/GenBank/DDBJ whole genome shotgun (WGS) entry which is preliminary data.</text>
</comment>
<organism evidence="6 7">
    <name type="scientific">Sphingosinicella rhizophila</name>
    <dbReference type="NCBI Taxonomy" id="3050082"/>
    <lineage>
        <taxon>Bacteria</taxon>
        <taxon>Pseudomonadati</taxon>
        <taxon>Pseudomonadota</taxon>
        <taxon>Alphaproteobacteria</taxon>
        <taxon>Sphingomonadales</taxon>
        <taxon>Sphingosinicellaceae</taxon>
        <taxon>Sphingosinicella</taxon>
    </lineage>
</organism>
<dbReference type="PANTHER" id="PTHR47893">
    <property type="entry name" value="REGULATORY PROTEIN PCHR"/>
    <property type="match status" value="1"/>
</dbReference>
<evidence type="ECO:0000256" key="4">
    <source>
        <dbReference type="SAM" id="MobiDB-lite"/>
    </source>
</evidence>
<dbReference type="Proteomes" id="UP001259572">
    <property type="component" value="Unassembled WGS sequence"/>
</dbReference>
<keyword evidence="7" id="KW-1185">Reference proteome</keyword>
<accession>A0ABU3QB43</accession>
<dbReference type="InterPro" id="IPR018062">
    <property type="entry name" value="HTH_AraC-typ_CS"/>
</dbReference>
<evidence type="ECO:0000256" key="3">
    <source>
        <dbReference type="ARBA" id="ARBA00023163"/>
    </source>
</evidence>
<dbReference type="InterPro" id="IPR009057">
    <property type="entry name" value="Homeodomain-like_sf"/>
</dbReference>
<dbReference type="EMBL" id="JAVUPU010000010">
    <property type="protein sequence ID" value="MDT9600599.1"/>
    <property type="molecule type" value="Genomic_DNA"/>
</dbReference>
<evidence type="ECO:0000313" key="7">
    <source>
        <dbReference type="Proteomes" id="UP001259572"/>
    </source>
</evidence>
<keyword evidence="3" id="KW-0804">Transcription</keyword>
<dbReference type="PROSITE" id="PS01124">
    <property type="entry name" value="HTH_ARAC_FAMILY_2"/>
    <property type="match status" value="1"/>
</dbReference>
<dbReference type="SMART" id="SM00342">
    <property type="entry name" value="HTH_ARAC"/>
    <property type="match status" value="1"/>
</dbReference>
<evidence type="ECO:0000313" key="6">
    <source>
        <dbReference type="EMBL" id="MDT9600599.1"/>
    </source>
</evidence>
<evidence type="ECO:0000256" key="1">
    <source>
        <dbReference type="ARBA" id="ARBA00023015"/>
    </source>
</evidence>
<dbReference type="PROSITE" id="PS00041">
    <property type="entry name" value="HTH_ARAC_FAMILY_1"/>
    <property type="match status" value="1"/>
</dbReference>
<gene>
    <name evidence="6" type="ORF">RQX22_16685</name>
</gene>
<feature type="region of interest" description="Disordered" evidence="4">
    <location>
        <begin position="1"/>
        <end position="20"/>
    </location>
</feature>
<evidence type="ECO:0000259" key="5">
    <source>
        <dbReference type="PROSITE" id="PS01124"/>
    </source>
</evidence>
<sequence length="365" mass="39989">MTTCSHPQSQSLSRPVPGRRYPAPAKDAATLVMPYTLEDQVIHQSDERRDLVEAFMPLSDNRHYRLQSIGHYGAGQYEFCGLSDGFFIVFGDVNLAAPLSLYMSYSDSLQVHVASNGDSEYVFPEGDILSLEAANTSIFITPAGEAAVEATFAGCNRYIGLSIHREALKTLYAGGEHELPDILQLFLEGGLQRTLARSLPLRAALLRCLEDVHACPLEGLRRRLFLQSKAVEILCQAIEALEHAEGFGSAEATMLTARGVMKAQRLLAENFAAPPSLENLAHEVGLSRSGLCAGFRQILGQSVFDYTQDLRMQQALAMLSERDASISQIAYAVGYNRASSFSVAVQRHFGATPTELRRRCTSPVN</sequence>
<proteinExistence type="predicted"/>
<dbReference type="RefSeq" id="WP_315727942.1">
    <property type="nucleotide sequence ID" value="NZ_JAVUPU010000010.1"/>
</dbReference>